<dbReference type="InterPro" id="IPR001849">
    <property type="entry name" value="PH_domain"/>
</dbReference>
<comment type="subcellular location">
    <subcellularLocation>
        <location evidence="1">Cytoplasm</location>
        <location evidence="1">Cytoskeleton</location>
    </subcellularLocation>
</comment>
<dbReference type="SMART" id="SM00129">
    <property type="entry name" value="KISc"/>
    <property type="match status" value="1"/>
</dbReference>
<feature type="domain" description="PH" evidence="14">
    <location>
        <begin position="1460"/>
        <end position="1559"/>
    </location>
</feature>
<dbReference type="GO" id="GO:0005524">
    <property type="term" value="F:ATP binding"/>
    <property type="evidence" value="ECO:0007669"/>
    <property type="project" value="UniProtKB-KW"/>
</dbReference>
<dbReference type="EMBL" id="KV417292">
    <property type="protein sequence ID" value="KZO94831.1"/>
    <property type="molecule type" value="Genomic_DNA"/>
</dbReference>
<dbReference type="InterPro" id="IPR011993">
    <property type="entry name" value="PH-like_dom_sf"/>
</dbReference>
<evidence type="ECO:0000256" key="2">
    <source>
        <dbReference type="ARBA" id="ARBA00020751"/>
    </source>
</evidence>
<dbReference type="SUPFAM" id="SSF50729">
    <property type="entry name" value="PH domain-like"/>
    <property type="match status" value="1"/>
</dbReference>
<evidence type="ECO:0000256" key="6">
    <source>
        <dbReference type="ARBA" id="ARBA00022741"/>
    </source>
</evidence>
<dbReference type="Pfam" id="PF00498">
    <property type="entry name" value="FHA"/>
    <property type="match status" value="1"/>
</dbReference>
<evidence type="ECO:0000313" key="16">
    <source>
        <dbReference type="EMBL" id="KZO94831.1"/>
    </source>
</evidence>
<evidence type="ECO:0000313" key="17">
    <source>
        <dbReference type="Proteomes" id="UP000076738"/>
    </source>
</evidence>
<dbReference type="PROSITE" id="PS00411">
    <property type="entry name" value="KINESIN_MOTOR_1"/>
    <property type="match status" value="1"/>
</dbReference>
<evidence type="ECO:0000256" key="10">
    <source>
        <dbReference type="ARBA" id="ARBA00023212"/>
    </source>
</evidence>
<comment type="similarity">
    <text evidence="11">Belongs to the TRAFAC class myosin-kinesin ATPase superfamily. Kinesin family.</text>
</comment>
<dbReference type="PANTHER" id="PTHR47117">
    <property type="entry name" value="STAR-RELATED LIPID TRANSFER PROTEIN 9"/>
    <property type="match status" value="1"/>
</dbReference>
<dbReference type="Proteomes" id="UP000076738">
    <property type="component" value="Unassembled WGS sequence"/>
</dbReference>
<keyword evidence="3" id="KW-0813">Transport</keyword>
<dbReference type="GO" id="GO:0008017">
    <property type="term" value="F:microtubule binding"/>
    <property type="evidence" value="ECO:0007669"/>
    <property type="project" value="InterPro"/>
</dbReference>
<dbReference type="Gene3D" id="2.60.200.20">
    <property type="match status" value="1"/>
</dbReference>
<dbReference type="Gene3D" id="6.10.250.2520">
    <property type="match status" value="1"/>
</dbReference>
<dbReference type="PROSITE" id="PS50003">
    <property type="entry name" value="PH_DOMAIN"/>
    <property type="match status" value="1"/>
</dbReference>
<dbReference type="CDD" id="cd01365">
    <property type="entry name" value="KISc_KIF1A_KIF1B"/>
    <property type="match status" value="1"/>
</dbReference>
<sequence>MSADTNIKVVVRCRPLNTREINRGAKELIRMVGNQTFLDPPEQTGTGGRATEKKTMSFSFDKSYWSAGPRDEPQYCSQQTLYDDLGKELLDHSFEGFNACILACSGKSYSWTDGLDKGIIPLTCEELFRRVESKTAANRNLTFTVEVSYMEIYNEKVRDLLNPKNTGNLKVREHPSMGPYVEDLAKLVVGSYDEMMTLMDEGNKARTVAATNMNETSSRSHAVFTLLLTQKIHDEALNLDAEKASRISLVDLAGSERANSTGATGARLKEGANINKSLTTLGKVIAALATASEASSKGGKKKKAEEFIPYRDSVLTWLLKDSIGGNSKTAMIAAISPADYEETLSTLRYADQAKKIKNKAVVNEDPNAKLVRELKEELELLRARVASSSAESTYDPSVPATRQMVTYQTASGEVKTISKADLQEQLDASEKLMKEVNETWEEKLERTKAIQREREQALEELGISVDRDMVGVHTPKRMPHLVNLNEDPLMSECLIYQLKPGKTFVGCLDSDKPAAIRLSGSGILDEHCLFENIEGKVTLLAMPDSMTMLNGNRISSDKPYRLRSGYRIILGENSREKSNEQNTDRFISAADLPETPDSGTGEDAAEVDWTYAKREAGMAHLNGHGEGFDSLPDDDLNKLYHEISKVKNLREYAKSRPESSLSHVEEIWSDGRPPPSEVTDDTSLEPNGGPSHGSPYLDDPPRDAQAHLEDRQAEFEERLNAMADTTQTEDLEIEREHMQLQLKLVQTQMKRLMELRKTGASTADFIPMEPVLYSARQIRLIRKVLDKWRSHKSFSMAETVLSSAVVVKEANVLSKELNKAVSYNFTVLSGGSLAVPTSALEDIGALGEFGDVADPVLLSIKEPAVGIKVLDKHHTAVYMWSLDRLQQQLQRMRNLTSFIDRPSYSRHFSSEEPFYDRSPPHYSFIGNALLSLAPLSRRMSSITTIPIFCRYTAEAIGSCRVDIRVLTVNTPMKGAVNGSTVTSRSSSPLPEALPQGSKLSFTLMVDSVKGLSSLDFASVHVQVRLSAFMGPSVAAEDVFPSAVIDVENAPLSNLKLRRTFSFVLNAKVAAYMRQGYAPVEFFAEVKPSYIERLERWDEMREQHTQKEIASNRPAQMRRAETEFVVEERHDIVAWAQVQELTSSGDYQAVPVVSQGQLDSGVFLLRQGLQRRVVLTLTCNSGKQLPWKQVTRINAGRIRLLDAKGRLHDPSATDDRVELKLLKPQSLDLKPDGSGTLFAEASWDSSAHDSILLNRVTGPHQRVLLQLDWMVEIDTCAEPAHFSMDIAVEIQGRDARPPSMLTGLFSSLKILTKCSAIFSLRLTPQLSRSAKDMWRLDTAEKYVRGEEILGSWKPRGVSVVEDYIRLDSVERRAADVQAIKILLDASHGPTSMLRPLGDEEANDLARRTLELWTQRTVQRPEVCNLMLQLSTDADTGPAPVQDHSSTITPMAHTKLIPRSDTATKKGHLLMLIDPATDVWKRRWYVLRRPYLYVYAHSNELEEVSVIALNGVNVEYHKEVAHLFDKPFTFTLFTASNSHALAAPNAKELQSWMTKLDPTRLPS</sequence>
<dbReference type="GO" id="GO:0005546">
    <property type="term" value="F:phosphatidylinositol-4,5-bisphosphate binding"/>
    <property type="evidence" value="ECO:0007669"/>
    <property type="project" value="UniProtKB-ARBA"/>
</dbReference>
<feature type="domain" description="Kinesin motor" evidence="15">
    <location>
        <begin position="6"/>
        <end position="356"/>
    </location>
</feature>
<dbReference type="STRING" id="1330018.A0A167KNF7"/>
<dbReference type="InterPro" id="IPR049780">
    <property type="entry name" value="PH_KIFIA_KIFIB"/>
</dbReference>
<reference evidence="16 17" key="1">
    <citation type="journal article" date="2016" name="Mol. Biol. Evol.">
        <title>Comparative Genomics of Early-Diverging Mushroom-Forming Fungi Provides Insights into the Origins of Lignocellulose Decay Capabilities.</title>
        <authorList>
            <person name="Nagy L.G."/>
            <person name="Riley R."/>
            <person name="Tritt A."/>
            <person name="Adam C."/>
            <person name="Daum C."/>
            <person name="Floudas D."/>
            <person name="Sun H."/>
            <person name="Yadav J.S."/>
            <person name="Pangilinan J."/>
            <person name="Larsson K.H."/>
            <person name="Matsuura K."/>
            <person name="Barry K."/>
            <person name="Labutti K."/>
            <person name="Kuo R."/>
            <person name="Ohm R.A."/>
            <person name="Bhattacharya S.S."/>
            <person name="Shirouzu T."/>
            <person name="Yoshinaga Y."/>
            <person name="Martin F.M."/>
            <person name="Grigoriev I.V."/>
            <person name="Hibbett D.S."/>
        </authorList>
    </citation>
    <scope>NUCLEOTIDE SEQUENCE [LARGE SCALE GENOMIC DNA]</scope>
    <source>
        <strain evidence="16 17">TUFC12733</strain>
    </source>
</reference>
<evidence type="ECO:0000256" key="11">
    <source>
        <dbReference type="PROSITE-ProRule" id="PRU00283"/>
    </source>
</evidence>
<dbReference type="Gene3D" id="2.30.29.30">
    <property type="entry name" value="Pleckstrin-homology domain (PH domain)/Phosphotyrosine-binding domain (PTB)"/>
    <property type="match status" value="1"/>
</dbReference>
<gene>
    <name evidence="16" type="ORF">CALVIDRAFT_546148</name>
</gene>
<accession>A0A167KNF7</accession>
<dbReference type="Pfam" id="PF12473">
    <property type="entry name" value="DUF3694"/>
    <property type="match status" value="1"/>
</dbReference>
<evidence type="ECO:0000256" key="8">
    <source>
        <dbReference type="ARBA" id="ARBA00023054"/>
    </source>
</evidence>
<dbReference type="InterPro" id="IPR022164">
    <property type="entry name" value="Kinesin-like"/>
</dbReference>
<dbReference type="SUPFAM" id="SSF49879">
    <property type="entry name" value="SMAD/FHA domain"/>
    <property type="match status" value="1"/>
</dbReference>
<evidence type="ECO:0000256" key="9">
    <source>
        <dbReference type="ARBA" id="ARBA00023175"/>
    </source>
</evidence>
<dbReference type="InterPro" id="IPR027417">
    <property type="entry name" value="P-loop_NTPase"/>
</dbReference>
<dbReference type="InterPro" id="IPR036961">
    <property type="entry name" value="Kinesin_motor_dom_sf"/>
</dbReference>
<evidence type="ECO:0000256" key="1">
    <source>
        <dbReference type="ARBA" id="ARBA00004245"/>
    </source>
</evidence>
<keyword evidence="8 12" id="KW-0175">Coiled coil</keyword>
<dbReference type="PRINTS" id="PR00380">
    <property type="entry name" value="KINESINHEAVY"/>
</dbReference>
<dbReference type="InterPro" id="IPR019821">
    <property type="entry name" value="Kinesin_motor_CS"/>
</dbReference>
<keyword evidence="10" id="KW-0206">Cytoskeleton</keyword>
<dbReference type="Pfam" id="PF00225">
    <property type="entry name" value="Kinesin"/>
    <property type="match status" value="1"/>
</dbReference>
<keyword evidence="4" id="KW-0963">Cytoplasm</keyword>
<protein>
    <recommendedName>
        <fullName evidence="2">Kinesin-like protein unc-104</fullName>
    </recommendedName>
</protein>
<dbReference type="CDD" id="cd01233">
    <property type="entry name" value="PH_KIFIA_KIFIB"/>
    <property type="match status" value="1"/>
</dbReference>
<keyword evidence="6" id="KW-0547">Nucleotide-binding</keyword>
<dbReference type="GO" id="GO:0047496">
    <property type="term" value="P:vesicle transport along microtubule"/>
    <property type="evidence" value="ECO:0007669"/>
    <property type="project" value="UniProtKB-ARBA"/>
</dbReference>
<evidence type="ECO:0000256" key="12">
    <source>
        <dbReference type="SAM" id="Coils"/>
    </source>
</evidence>
<evidence type="ECO:0000256" key="5">
    <source>
        <dbReference type="ARBA" id="ARBA00022701"/>
    </source>
</evidence>
<dbReference type="InterPro" id="IPR008984">
    <property type="entry name" value="SMAD_FHA_dom_sf"/>
</dbReference>
<evidence type="ECO:0000256" key="7">
    <source>
        <dbReference type="ARBA" id="ARBA00022840"/>
    </source>
</evidence>
<dbReference type="PANTHER" id="PTHR47117:SF10">
    <property type="entry name" value="KINESIN-LIKE PROTEIN KIF1B"/>
    <property type="match status" value="1"/>
</dbReference>
<evidence type="ECO:0000256" key="3">
    <source>
        <dbReference type="ARBA" id="ARBA00022448"/>
    </source>
</evidence>
<proteinExistence type="inferred from homology"/>
<dbReference type="FunFam" id="3.40.850.10:FF:000047">
    <property type="entry name" value="Kinesin family protein"/>
    <property type="match status" value="1"/>
</dbReference>
<evidence type="ECO:0000259" key="15">
    <source>
        <dbReference type="PROSITE" id="PS50067"/>
    </source>
</evidence>
<dbReference type="Pfam" id="PF00169">
    <property type="entry name" value="PH"/>
    <property type="match status" value="1"/>
</dbReference>
<dbReference type="Gene3D" id="3.40.850.10">
    <property type="entry name" value="Kinesin motor domain"/>
    <property type="match status" value="1"/>
</dbReference>
<dbReference type="GO" id="GO:0005874">
    <property type="term" value="C:microtubule"/>
    <property type="evidence" value="ECO:0007669"/>
    <property type="project" value="UniProtKB-KW"/>
</dbReference>
<evidence type="ECO:0000256" key="4">
    <source>
        <dbReference type="ARBA" id="ARBA00022490"/>
    </source>
</evidence>
<dbReference type="PROSITE" id="PS50067">
    <property type="entry name" value="KINESIN_MOTOR_2"/>
    <property type="match status" value="1"/>
</dbReference>
<dbReference type="Pfam" id="PF12423">
    <property type="entry name" value="KIF1B"/>
    <property type="match status" value="1"/>
</dbReference>
<evidence type="ECO:0000259" key="14">
    <source>
        <dbReference type="PROSITE" id="PS50003"/>
    </source>
</evidence>
<dbReference type="Pfam" id="PF16183">
    <property type="entry name" value="Kinesin_assoc"/>
    <property type="match status" value="1"/>
</dbReference>
<keyword evidence="7" id="KW-0067">ATP-binding</keyword>
<dbReference type="GO" id="GO:0008574">
    <property type="term" value="F:plus-end-directed microtubule motor activity"/>
    <property type="evidence" value="ECO:0007669"/>
    <property type="project" value="UniProtKB-ARBA"/>
</dbReference>
<feature type="region of interest" description="Disordered" evidence="13">
    <location>
        <begin position="651"/>
        <end position="703"/>
    </location>
</feature>
<name>A0A167KNF7_CALVF</name>
<keyword evidence="9" id="KW-0505">Motor protein</keyword>
<dbReference type="SUPFAM" id="SSF52540">
    <property type="entry name" value="P-loop containing nucleoside triphosphate hydrolases"/>
    <property type="match status" value="1"/>
</dbReference>
<dbReference type="OrthoDB" id="3176171at2759"/>
<comment type="caution">
    <text evidence="11">Lacks conserved residue(s) required for the propagation of feature annotation.</text>
</comment>
<dbReference type="InterPro" id="IPR000253">
    <property type="entry name" value="FHA_dom"/>
</dbReference>
<dbReference type="InterPro" id="IPR022140">
    <property type="entry name" value="Kinesin-like_KIF1-typ"/>
</dbReference>
<dbReference type="SMART" id="SM00233">
    <property type="entry name" value="PH"/>
    <property type="match status" value="1"/>
</dbReference>
<organism evidence="16 17">
    <name type="scientific">Calocera viscosa (strain TUFC12733)</name>
    <dbReference type="NCBI Taxonomy" id="1330018"/>
    <lineage>
        <taxon>Eukaryota</taxon>
        <taxon>Fungi</taxon>
        <taxon>Dikarya</taxon>
        <taxon>Basidiomycota</taxon>
        <taxon>Agaricomycotina</taxon>
        <taxon>Dacrymycetes</taxon>
        <taxon>Dacrymycetales</taxon>
        <taxon>Dacrymycetaceae</taxon>
        <taxon>Calocera</taxon>
    </lineage>
</organism>
<feature type="coiled-coil region" evidence="12">
    <location>
        <begin position="419"/>
        <end position="461"/>
    </location>
</feature>
<keyword evidence="17" id="KW-1185">Reference proteome</keyword>
<evidence type="ECO:0000256" key="13">
    <source>
        <dbReference type="SAM" id="MobiDB-lite"/>
    </source>
</evidence>
<keyword evidence="5" id="KW-0493">Microtubule</keyword>
<dbReference type="InterPro" id="IPR032405">
    <property type="entry name" value="Kinesin_assoc"/>
</dbReference>
<dbReference type="InterPro" id="IPR001752">
    <property type="entry name" value="Kinesin_motor_dom"/>
</dbReference>